<evidence type="ECO:0000313" key="4">
    <source>
        <dbReference type="EMBL" id="KFD56627.1"/>
    </source>
</evidence>
<feature type="non-terminal residue" evidence="4">
    <location>
        <position position="1"/>
    </location>
</feature>
<dbReference type="InterPro" id="IPR006600">
    <property type="entry name" value="HTH_CenpB_DNA-bd_dom"/>
</dbReference>
<dbReference type="Pfam" id="PF03221">
    <property type="entry name" value="HTH_Tnp_Tc5"/>
    <property type="match status" value="1"/>
</dbReference>
<dbReference type="InterPro" id="IPR009057">
    <property type="entry name" value="Homeodomain-like_sf"/>
</dbReference>
<comment type="subcellular location">
    <subcellularLocation>
        <location evidence="1">Nucleus</location>
    </subcellularLocation>
</comment>
<dbReference type="Pfam" id="PF03184">
    <property type="entry name" value="DDE_1"/>
    <property type="match status" value="1"/>
</dbReference>
<evidence type="ECO:0000259" key="3">
    <source>
        <dbReference type="PROSITE" id="PS51253"/>
    </source>
</evidence>
<dbReference type="EMBL" id="KL363192">
    <property type="protein sequence ID" value="KFD56627.1"/>
    <property type="molecule type" value="Genomic_DNA"/>
</dbReference>
<proteinExistence type="predicted"/>
<keyword evidence="5" id="KW-1185">Reference proteome</keyword>
<organism evidence="4 5">
    <name type="scientific">Trichuris suis</name>
    <name type="common">pig whipworm</name>
    <dbReference type="NCBI Taxonomy" id="68888"/>
    <lineage>
        <taxon>Eukaryota</taxon>
        <taxon>Metazoa</taxon>
        <taxon>Ecdysozoa</taxon>
        <taxon>Nematoda</taxon>
        <taxon>Enoplea</taxon>
        <taxon>Dorylaimia</taxon>
        <taxon>Trichinellida</taxon>
        <taxon>Trichuridae</taxon>
        <taxon>Trichuris</taxon>
    </lineage>
</organism>
<evidence type="ECO:0000313" key="5">
    <source>
        <dbReference type="Proteomes" id="UP000030764"/>
    </source>
</evidence>
<reference evidence="4 5" key="1">
    <citation type="journal article" date="2014" name="Nat. Genet.">
        <title>Genome and transcriptome of the porcine whipworm Trichuris suis.</title>
        <authorList>
            <person name="Jex A.R."/>
            <person name="Nejsum P."/>
            <person name="Schwarz E.M."/>
            <person name="Hu L."/>
            <person name="Young N.D."/>
            <person name="Hall R.S."/>
            <person name="Korhonen P.K."/>
            <person name="Liao S."/>
            <person name="Thamsborg S."/>
            <person name="Xia J."/>
            <person name="Xu P."/>
            <person name="Wang S."/>
            <person name="Scheerlinck J.P."/>
            <person name="Hofmann A."/>
            <person name="Sternberg P.W."/>
            <person name="Wang J."/>
            <person name="Gasser R.B."/>
        </authorList>
    </citation>
    <scope>NUCLEOTIDE SEQUENCE [LARGE SCALE GENOMIC DNA]</scope>
    <source>
        <strain evidence="4">DCEP-RM93M</strain>
    </source>
</reference>
<sequence>GRGSPLVWFIQNRIAGNPVSGPVICKKALYFNAMINADPEFKASQGWLGNFKKCHGRRAYDVHGEKLLADQCSSNGFREELKNFLIEGGYEDDFIYNADETGLNWKALSIKSLIARWEECAPGCKRRKERVTMMLCANSSGTHRLLLFLVGKSKNPRSFKNVKLPVRYSHQKQAWMNFHIFKEWFKGTFIPEAKKYQSSAGKTGEVLLLIDNAPAHPSFLPPNVTPLIQPMDQGVIVSFKRNYREQLLRQLLLPDDNTVATVINFYKKISLKDCCYMAAESWESVKQITLTNAWNKIFVGRLSSVDTTGNDADKEMEEIMGSLHATSMCNECERPDMVGMRYWGFQIMNDEEIIEFISKQPADTEEEDKQGDEKESEQTAFPSHCEAFGYLEGALRWYERQDECDPRRFVSEKHPRPCSCETPNCFEANTDDRFSAKSLHTSANALCPRSLCEADCRAERPSAEAEIPQGVVHNKGGLAYTGTWLDGWIAANR</sequence>
<feature type="non-terminal residue" evidence="4">
    <location>
        <position position="493"/>
    </location>
</feature>
<feature type="domain" description="HTH CENPB-type" evidence="3">
    <location>
        <begin position="1"/>
        <end position="61"/>
    </location>
</feature>
<evidence type="ECO:0000256" key="2">
    <source>
        <dbReference type="ARBA" id="ARBA00023125"/>
    </source>
</evidence>
<dbReference type="SMART" id="SM00674">
    <property type="entry name" value="CENPB"/>
    <property type="match status" value="1"/>
</dbReference>
<gene>
    <name evidence="4" type="ORF">M513_02303</name>
</gene>
<dbReference type="GO" id="GO:0003677">
    <property type="term" value="F:DNA binding"/>
    <property type="evidence" value="ECO:0007669"/>
    <property type="project" value="UniProtKB-KW"/>
</dbReference>
<dbReference type="GO" id="GO:0005634">
    <property type="term" value="C:nucleus"/>
    <property type="evidence" value="ECO:0007669"/>
    <property type="project" value="UniProtKB-SubCell"/>
</dbReference>
<dbReference type="PROSITE" id="PS51253">
    <property type="entry name" value="HTH_CENPB"/>
    <property type="match status" value="1"/>
</dbReference>
<dbReference type="InterPro" id="IPR004875">
    <property type="entry name" value="DDE_SF_endonuclease_dom"/>
</dbReference>
<dbReference type="PANTHER" id="PTHR19303">
    <property type="entry name" value="TRANSPOSON"/>
    <property type="match status" value="1"/>
</dbReference>
<accession>A0A085MHD1</accession>
<dbReference type="Proteomes" id="UP000030764">
    <property type="component" value="Unassembled WGS sequence"/>
</dbReference>
<dbReference type="InterPro" id="IPR050863">
    <property type="entry name" value="CenT-Element_Derived"/>
</dbReference>
<protein>
    <recommendedName>
        <fullName evidence="3">HTH CENPB-type domain-containing protein</fullName>
    </recommendedName>
</protein>
<keyword evidence="2" id="KW-0238">DNA-binding</keyword>
<dbReference type="AlphaFoldDB" id="A0A085MHD1"/>
<evidence type="ECO:0000256" key="1">
    <source>
        <dbReference type="ARBA" id="ARBA00004123"/>
    </source>
</evidence>
<dbReference type="SUPFAM" id="SSF46689">
    <property type="entry name" value="Homeodomain-like"/>
    <property type="match status" value="1"/>
</dbReference>
<name>A0A085MHD1_9BILA</name>
<dbReference type="Gene3D" id="1.10.10.60">
    <property type="entry name" value="Homeodomain-like"/>
    <property type="match status" value="1"/>
</dbReference>
<dbReference type="PANTHER" id="PTHR19303:SF16">
    <property type="entry name" value="JERKY PROTEIN HOMOLOG-LIKE"/>
    <property type="match status" value="1"/>
</dbReference>